<feature type="region of interest" description="Disordered" evidence="7">
    <location>
        <begin position="291"/>
        <end position="310"/>
    </location>
</feature>
<dbReference type="InterPro" id="IPR023210">
    <property type="entry name" value="NADP_OxRdtase_dom"/>
</dbReference>
<reference evidence="9 10" key="1">
    <citation type="submission" date="2018-05" db="EMBL/GenBank/DDBJ databases">
        <title>Micromonospora atacamensis sp. nov., a novel actinobacteria isolated from high altitude Atacama Desert soil.</title>
        <authorList>
            <person name="Carro L."/>
            <person name="Golinska P."/>
            <person name="Klenk H.-P."/>
            <person name="Goodfellow M."/>
        </authorList>
    </citation>
    <scope>NUCLEOTIDE SEQUENCE [LARGE SCALE GENOMIC DNA]</scope>
    <source>
        <strain evidence="9 10">5R2A7</strain>
    </source>
</reference>
<dbReference type="PIRSF" id="PIRSF000097">
    <property type="entry name" value="AKR"/>
    <property type="match status" value="1"/>
</dbReference>
<protein>
    <submittedName>
        <fullName evidence="9">Oxidoreductase</fullName>
    </submittedName>
</protein>
<evidence type="ECO:0000256" key="2">
    <source>
        <dbReference type="ARBA" id="ARBA00022857"/>
    </source>
</evidence>
<keyword evidence="3" id="KW-0560">Oxidoreductase</keyword>
<dbReference type="EMBL" id="QGKR01000366">
    <property type="protein sequence ID" value="PWR04732.1"/>
    <property type="molecule type" value="Genomic_DNA"/>
</dbReference>
<evidence type="ECO:0000256" key="3">
    <source>
        <dbReference type="ARBA" id="ARBA00023002"/>
    </source>
</evidence>
<dbReference type="FunFam" id="3.20.20.100:FF:000002">
    <property type="entry name" value="2,5-diketo-D-gluconic acid reductase A"/>
    <property type="match status" value="1"/>
</dbReference>
<evidence type="ECO:0000313" key="10">
    <source>
        <dbReference type="Proteomes" id="UP000245410"/>
    </source>
</evidence>
<keyword evidence="2" id="KW-0521">NADP</keyword>
<gene>
    <name evidence="9" type="ORF">DKT68_30635</name>
</gene>
<dbReference type="InterPro" id="IPR036812">
    <property type="entry name" value="NAD(P)_OxRdtase_dom_sf"/>
</dbReference>
<dbReference type="AlphaFoldDB" id="A0A317CR76"/>
<comment type="caution">
    <text evidence="9">The sequence shown here is derived from an EMBL/GenBank/DDBJ whole genome shotgun (WGS) entry which is preliminary data.</text>
</comment>
<dbReference type="Proteomes" id="UP000245410">
    <property type="component" value="Unassembled WGS sequence"/>
</dbReference>
<dbReference type="InterPro" id="IPR018170">
    <property type="entry name" value="Aldo/ket_reductase_CS"/>
</dbReference>
<dbReference type="OrthoDB" id="9804790at2"/>
<evidence type="ECO:0000256" key="6">
    <source>
        <dbReference type="PIRSR" id="PIRSR000097-3"/>
    </source>
</evidence>
<dbReference type="SUPFAM" id="SSF51430">
    <property type="entry name" value="NAD(P)-linked oxidoreductase"/>
    <property type="match status" value="1"/>
</dbReference>
<dbReference type="PANTHER" id="PTHR43827:SF3">
    <property type="entry name" value="NADP-DEPENDENT OXIDOREDUCTASE DOMAIN-CONTAINING PROTEIN"/>
    <property type="match status" value="1"/>
</dbReference>
<dbReference type="Pfam" id="PF00248">
    <property type="entry name" value="Aldo_ket_red"/>
    <property type="match status" value="1"/>
</dbReference>
<feature type="active site" description="Proton donor" evidence="4">
    <location>
        <position position="79"/>
    </location>
</feature>
<accession>A0A317CR76</accession>
<dbReference type="Gene3D" id="3.20.20.100">
    <property type="entry name" value="NADP-dependent oxidoreductase domain"/>
    <property type="match status" value="1"/>
</dbReference>
<evidence type="ECO:0000259" key="8">
    <source>
        <dbReference type="Pfam" id="PF00248"/>
    </source>
</evidence>
<sequence>MTGGTGGGGRGHGSAPRCLGRRREGAAVANTIPDISLNDGTTIPQLGFGVFQIEPKDTVAAVSTALEVGYRHIDTAEMYGNEAEVGQAVRESGLDRGAVYITSKLNNAFHRPDDARRAFDSTLAALKMDYIDLFLIHWPLPTLYDGDFVSTWKVLEEFQRDGRARSIGVSNFQVSHLQRLAAEADVVPAVNQVEAHPYFGNEEVRAYDREHNILTEAWSPIAQGKVLGDPTVVDIAEQVGRTPAQVVLRWHVQRGDIIFPKSTTPQRIEENLRIFDFALDDTAMERLTELDKGEAGRQGGHPDTFAYLPA</sequence>
<evidence type="ECO:0000256" key="7">
    <source>
        <dbReference type="SAM" id="MobiDB-lite"/>
    </source>
</evidence>
<dbReference type="PRINTS" id="PR00069">
    <property type="entry name" value="ALDKETRDTASE"/>
</dbReference>
<evidence type="ECO:0000313" key="9">
    <source>
        <dbReference type="EMBL" id="PWR04732.1"/>
    </source>
</evidence>
<evidence type="ECO:0000256" key="4">
    <source>
        <dbReference type="PIRSR" id="PIRSR000097-1"/>
    </source>
</evidence>
<proteinExistence type="inferred from homology"/>
<comment type="similarity">
    <text evidence="1">Belongs to the aldo/keto reductase family.</text>
</comment>
<keyword evidence="10" id="KW-1185">Reference proteome</keyword>
<feature type="binding site" evidence="5">
    <location>
        <position position="137"/>
    </location>
    <ligand>
        <name>substrate</name>
    </ligand>
</feature>
<evidence type="ECO:0000256" key="1">
    <source>
        <dbReference type="ARBA" id="ARBA00007905"/>
    </source>
</evidence>
<dbReference type="PROSITE" id="PS00062">
    <property type="entry name" value="ALDOKETO_REDUCTASE_2"/>
    <property type="match status" value="1"/>
</dbReference>
<dbReference type="PANTHER" id="PTHR43827">
    <property type="entry name" value="2,5-DIKETO-D-GLUCONIC ACID REDUCTASE"/>
    <property type="match status" value="1"/>
</dbReference>
<feature type="domain" description="NADP-dependent oxidoreductase" evidence="8">
    <location>
        <begin position="52"/>
        <end position="291"/>
    </location>
</feature>
<name>A0A317CR76_9ACTN</name>
<organism evidence="9 10">
    <name type="scientific">Micromonospora acroterricola</name>
    <dbReference type="NCBI Taxonomy" id="2202421"/>
    <lineage>
        <taxon>Bacteria</taxon>
        <taxon>Bacillati</taxon>
        <taxon>Actinomycetota</taxon>
        <taxon>Actinomycetes</taxon>
        <taxon>Micromonosporales</taxon>
        <taxon>Micromonosporaceae</taxon>
        <taxon>Micromonospora</taxon>
    </lineage>
</organism>
<evidence type="ECO:0000256" key="5">
    <source>
        <dbReference type="PIRSR" id="PIRSR000097-2"/>
    </source>
</evidence>
<feature type="site" description="Lowers pKa of active site Tyr" evidence="6">
    <location>
        <position position="104"/>
    </location>
</feature>
<dbReference type="PROSITE" id="PS00798">
    <property type="entry name" value="ALDOKETO_REDUCTASE_1"/>
    <property type="match status" value="1"/>
</dbReference>
<dbReference type="InterPro" id="IPR020471">
    <property type="entry name" value="AKR"/>
</dbReference>
<dbReference type="GO" id="GO:0016616">
    <property type="term" value="F:oxidoreductase activity, acting on the CH-OH group of donors, NAD or NADP as acceptor"/>
    <property type="evidence" value="ECO:0007669"/>
    <property type="project" value="UniProtKB-ARBA"/>
</dbReference>